<evidence type="ECO:0000313" key="1">
    <source>
        <dbReference type="EMBL" id="MBB5538344.1"/>
    </source>
</evidence>
<name>A0A7W8UGE5_9HYPH</name>
<gene>
    <name evidence="1" type="ORF">GGD55_005074</name>
</gene>
<sequence length="121" mass="12792">MSKMVKPRAALVVSLIGNDETVFVGSLHRMRLALDGLQFAGEGGDAIETGSALAVDAVEAASAAVAHDSRCALEMRRQAKANRRCSGCSIRKEAREDPGLKSTCHRTAGVAATVLQMKHET</sequence>
<organism evidence="1 2">
    <name type="scientific">Rhizobium giardinii</name>
    <dbReference type="NCBI Taxonomy" id="56731"/>
    <lineage>
        <taxon>Bacteria</taxon>
        <taxon>Pseudomonadati</taxon>
        <taxon>Pseudomonadota</taxon>
        <taxon>Alphaproteobacteria</taxon>
        <taxon>Hyphomicrobiales</taxon>
        <taxon>Rhizobiaceae</taxon>
        <taxon>Rhizobium/Agrobacterium group</taxon>
        <taxon>Rhizobium</taxon>
    </lineage>
</organism>
<dbReference type="Proteomes" id="UP000585507">
    <property type="component" value="Unassembled WGS sequence"/>
</dbReference>
<dbReference type="EMBL" id="JACHBK010000013">
    <property type="protein sequence ID" value="MBB5538344.1"/>
    <property type="molecule type" value="Genomic_DNA"/>
</dbReference>
<dbReference type="RefSeq" id="WP_154663286.1">
    <property type="nucleotide sequence ID" value="NZ_JACHBK010000013.1"/>
</dbReference>
<proteinExistence type="predicted"/>
<comment type="caution">
    <text evidence="1">The sequence shown here is derived from an EMBL/GenBank/DDBJ whole genome shotgun (WGS) entry which is preliminary data.</text>
</comment>
<accession>A0A7W8UGE5</accession>
<reference evidence="1 2" key="1">
    <citation type="submission" date="2020-08" db="EMBL/GenBank/DDBJ databases">
        <title>Genomic Encyclopedia of Type Strains, Phase IV (KMG-V): Genome sequencing to study the core and pangenomes of soil and plant-associated prokaryotes.</title>
        <authorList>
            <person name="Whitman W."/>
        </authorList>
    </citation>
    <scope>NUCLEOTIDE SEQUENCE [LARGE SCALE GENOMIC DNA]</scope>
    <source>
        <strain evidence="1 2">SEMIA 4084</strain>
    </source>
</reference>
<protein>
    <submittedName>
        <fullName evidence="1">Uncharacterized protein</fullName>
    </submittedName>
</protein>
<dbReference type="AlphaFoldDB" id="A0A7W8UGE5"/>
<keyword evidence="2" id="KW-1185">Reference proteome</keyword>
<evidence type="ECO:0000313" key="2">
    <source>
        <dbReference type="Proteomes" id="UP000585507"/>
    </source>
</evidence>